<dbReference type="InterPro" id="IPR037923">
    <property type="entry name" value="HTH-like"/>
</dbReference>
<comment type="caution">
    <text evidence="5">The sequence shown here is derived from an EMBL/GenBank/DDBJ whole genome shotgun (WGS) entry which is preliminary data.</text>
</comment>
<dbReference type="InterPro" id="IPR003313">
    <property type="entry name" value="AraC-bd"/>
</dbReference>
<dbReference type="GO" id="GO:0043565">
    <property type="term" value="F:sequence-specific DNA binding"/>
    <property type="evidence" value="ECO:0007669"/>
    <property type="project" value="InterPro"/>
</dbReference>
<dbReference type="PANTHER" id="PTHR43280">
    <property type="entry name" value="ARAC-FAMILY TRANSCRIPTIONAL REGULATOR"/>
    <property type="match status" value="1"/>
</dbReference>
<evidence type="ECO:0000313" key="6">
    <source>
        <dbReference type="Proteomes" id="UP000616201"/>
    </source>
</evidence>
<evidence type="ECO:0000259" key="4">
    <source>
        <dbReference type="PROSITE" id="PS01124"/>
    </source>
</evidence>
<dbReference type="SUPFAM" id="SSF51215">
    <property type="entry name" value="Regulatory protein AraC"/>
    <property type="match status" value="1"/>
</dbReference>
<protein>
    <submittedName>
        <fullName evidence="5">AraC family transcriptional regulator</fullName>
    </submittedName>
</protein>
<keyword evidence="6" id="KW-1185">Reference proteome</keyword>
<dbReference type="Gene3D" id="1.10.10.60">
    <property type="entry name" value="Homeodomain-like"/>
    <property type="match status" value="2"/>
</dbReference>
<keyword evidence="2" id="KW-0238">DNA-binding</keyword>
<dbReference type="PANTHER" id="PTHR43280:SF30">
    <property type="entry name" value="MMSAB OPERON REGULATORY PROTEIN"/>
    <property type="match status" value="1"/>
</dbReference>
<feature type="domain" description="HTH araC/xylS-type" evidence="4">
    <location>
        <begin position="191"/>
        <end position="289"/>
    </location>
</feature>
<dbReference type="SMART" id="SM00342">
    <property type="entry name" value="HTH_ARAC"/>
    <property type="match status" value="1"/>
</dbReference>
<dbReference type="Pfam" id="PF02311">
    <property type="entry name" value="AraC_binding"/>
    <property type="match status" value="1"/>
</dbReference>
<dbReference type="InterPro" id="IPR018060">
    <property type="entry name" value="HTH_AraC"/>
</dbReference>
<evidence type="ECO:0000256" key="3">
    <source>
        <dbReference type="ARBA" id="ARBA00023163"/>
    </source>
</evidence>
<dbReference type="AlphaFoldDB" id="A0A928UZ43"/>
<keyword evidence="1" id="KW-0805">Transcription regulation</keyword>
<reference evidence="5" key="1">
    <citation type="submission" date="2018-02" db="EMBL/GenBank/DDBJ databases">
        <authorList>
            <person name="Vasarhelyi B.M."/>
            <person name="Deshmukh S."/>
            <person name="Balint B."/>
            <person name="Kukolya J."/>
        </authorList>
    </citation>
    <scope>NUCLEOTIDE SEQUENCE</scope>
    <source>
        <strain evidence="5">KB22</strain>
    </source>
</reference>
<evidence type="ECO:0000256" key="1">
    <source>
        <dbReference type="ARBA" id="ARBA00023015"/>
    </source>
</evidence>
<dbReference type="Proteomes" id="UP000616201">
    <property type="component" value="Unassembled WGS sequence"/>
</dbReference>
<evidence type="ECO:0000256" key="2">
    <source>
        <dbReference type="ARBA" id="ARBA00023125"/>
    </source>
</evidence>
<dbReference type="RefSeq" id="WP_196937167.1">
    <property type="nucleotide sequence ID" value="NZ_MU158698.1"/>
</dbReference>
<keyword evidence="3" id="KW-0804">Transcription</keyword>
<name>A0A928UZ43_9SPHI</name>
<gene>
    <name evidence="5" type="ORF">C4F49_16765</name>
</gene>
<evidence type="ECO:0000313" key="5">
    <source>
        <dbReference type="EMBL" id="MBE8715327.1"/>
    </source>
</evidence>
<accession>A0A928UZ43</accession>
<sequence length="289" mass="33596">MENYHKYLNISELEKKWNFYITTVGYSKTEKNIDYPNPKDHPLDHGFSWNKGRILDGFYVVFITSGRGIFECESIGECAIHAGTCFILFPGVWHRYKPDLTTGWEEYWVGFKGSYPQQLMESFFDQKVPIIKTGISNKLIAAFTDLLSTVHQAEIGYPQMITGQTLQIIAVLNRVKLMEEIKDDPESLWVSKVIFLLQHQLDRNLNIEELAAEFPISYSKFRKVFKSLIGVAPNQYHLELRLHKSKELLEEGNMSTKEIAYRTGFTSPHYFSRLYKKKFGFPPKVSRRG</sequence>
<dbReference type="PROSITE" id="PS01124">
    <property type="entry name" value="HTH_ARAC_FAMILY_2"/>
    <property type="match status" value="1"/>
</dbReference>
<dbReference type="SUPFAM" id="SSF46689">
    <property type="entry name" value="Homeodomain-like"/>
    <property type="match status" value="2"/>
</dbReference>
<dbReference type="GO" id="GO:0003700">
    <property type="term" value="F:DNA-binding transcription factor activity"/>
    <property type="evidence" value="ECO:0007669"/>
    <property type="project" value="InterPro"/>
</dbReference>
<proteinExistence type="predicted"/>
<dbReference type="Pfam" id="PF12833">
    <property type="entry name" value="HTH_18"/>
    <property type="match status" value="1"/>
</dbReference>
<dbReference type="Gene3D" id="2.60.120.280">
    <property type="entry name" value="Regulatory protein AraC"/>
    <property type="match status" value="1"/>
</dbReference>
<organism evidence="5 6">
    <name type="scientific">Sphingobacterium hungaricum</name>
    <dbReference type="NCBI Taxonomy" id="2082723"/>
    <lineage>
        <taxon>Bacteria</taxon>
        <taxon>Pseudomonadati</taxon>
        <taxon>Bacteroidota</taxon>
        <taxon>Sphingobacteriia</taxon>
        <taxon>Sphingobacteriales</taxon>
        <taxon>Sphingobacteriaceae</taxon>
        <taxon>Sphingobacterium</taxon>
    </lineage>
</organism>
<dbReference type="EMBL" id="PRDK01000009">
    <property type="protein sequence ID" value="MBE8715327.1"/>
    <property type="molecule type" value="Genomic_DNA"/>
</dbReference>
<dbReference type="InterPro" id="IPR009057">
    <property type="entry name" value="Homeodomain-like_sf"/>
</dbReference>